<organism evidence="2 3">
    <name type="scientific">Enterocloster alcoholdehydrogenati</name>
    <dbReference type="NCBI Taxonomy" id="2547410"/>
    <lineage>
        <taxon>Bacteria</taxon>
        <taxon>Bacillati</taxon>
        <taxon>Bacillota</taxon>
        <taxon>Clostridia</taxon>
        <taxon>Lachnospirales</taxon>
        <taxon>Lachnospiraceae</taxon>
        <taxon>Enterocloster</taxon>
    </lineage>
</organism>
<feature type="chain" id="PRO_5047398984" description="Lipoprotein" evidence="1">
    <location>
        <begin position="25"/>
        <end position="218"/>
    </location>
</feature>
<evidence type="ECO:0008006" key="4">
    <source>
        <dbReference type="Google" id="ProtNLM"/>
    </source>
</evidence>
<dbReference type="RefSeq" id="WP_176254239.1">
    <property type="nucleotide sequence ID" value="NZ_BAABXL010000001.1"/>
</dbReference>
<comment type="caution">
    <text evidence="2">The sequence shown here is derived from an EMBL/GenBank/DDBJ whole genome shotgun (WGS) entry which is preliminary data.</text>
</comment>
<evidence type="ECO:0000313" key="2">
    <source>
        <dbReference type="EMBL" id="GAA6267717.1"/>
    </source>
</evidence>
<gene>
    <name evidence="2" type="ORF">F130042H8_07770</name>
</gene>
<reference evidence="2 3" key="1">
    <citation type="submission" date="2024-04" db="EMBL/GenBank/DDBJ databases">
        <title>Defined microbial consortia suppress multidrug-resistant proinflammatory Enterobacteriaceae via ecological control.</title>
        <authorList>
            <person name="Furuichi M."/>
            <person name="Kawaguchi T."/>
            <person name="Pust M."/>
            <person name="Yasuma K."/>
            <person name="Plichta D."/>
            <person name="Hasegawa N."/>
            <person name="Ohya T."/>
            <person name="Bhattarai S."/>
            <person name="Sasajima S."/>
            <person name="Aoto Y."/>
            <person name="Tuganbaev T."/>
            <person name="Yaginuma M."/>
            <person name="Ueda M."/>
            <person name="Okahashi N."/>
            <person name="Amafuji K."/>
            <person name="Kiridooshi Y."/>
            <person name="Sugita K."/>
            <person name="Strazar M."/>
            <person name="Skelly A."/>
            <person name="Suda W."/>
            <person name="Hattori M."/>
            <person name="Nakamoto N."/>
            <person name="Caballero S."/>
            <person name="Norman J."/>
            <person name="Olle B."/>
            <person name="Tanoue T."/>
            <person name="Arita M."/>
            <person name="Bucci V."/>
            <person name="Atarashi K."/>
            <person name="Xavier R."/>
            <person name="Honda K."/>
        </authorList>
    </citation>
    <scope>NUCLEOTIDE SEQUENCE [LARGE SCALE GENOMIC DNA]</scope>
    <source>
        <strain evidence="3">f13</strain>
    </source>
</reference>
<evidence type="ECO:0000256" key="1">
    <source>
        <dbReference type="SAM" id="SignalP"/>
    </source>
</evidence>
<proteinExistence type="predicted"/>
<keyword evidence="3" id="KW-1185">Reference proteome</keyword>
<feature type="signal peptide" evidence="1">
    <location>
        <begin position="1"/>
        <end position="24"/>
    </location>
</feature>
<evidence type="ECO:0000313" key="3">
    <source>
        <dbReference type="Proteomes" id="UP001600894"/>
    </source>
</evidence>
<protein>
    <recommendedName>
        <fullName evidence="4">Lipoprotein</fullName>
    </recommendedName>
</protein>
<dbReference type="PROSITE" id="PS51257">
    <property type="entry name" value="PROKAR_LIPOPROTEIN"/>
    <property type="match status" value="1"/>
</dbReference>
<keyword evidence="1" id="KW-0732">Signal</keyword>
<name>A0ABQ0AUK4_9FIRM</name>
<accession>A0ABQ0AUK4</accession>
<dbReference type="EMBL" id="BAABXL010000001">
    <property type="protein sequence ID" value="GAA6267717.1"/>
    <property type="molecule type" value="Genomic_DNA"/>
</dbReference>
<sequence length="218" mass="23271">MNKSMRGILFLAACAALFTGCARSGGDRGSFTENTLYVAKDGTVFWTSTEEYGEGSYKEEELRDFAGAKISQFNQSLGKEAAYENRDGSEALPVALDEVSMKDGRAVLVTEYDSPSRLVEFSGEIGDTSMPFTSIETGTAADLADVKQTAYMDAKGKTADPQALSEGILKESGLAVKVSGQGLISTENRILYVSEGCELMNDKTVKTAAGGVSYIILE</sequence>
<dbReference type="Proteomes" id="UP001600894">
    <property type="component" value="Unassembled WGS sequence"/>
</dbReference>